<dbReference type="AlphaFoldDB" id="A0A8K0SMI3"/>
<feature type="domain" description="Alpha-galactosidase CBM13" evidence="7">
    <location>
        <begin position="358"/>
        <end position="430"/>
    </location>
</feature>
<keyword evidence="3 4" id="KW-0326">Glycosidase</keyword>
<dbReference type="Gene3D" id="2.115.10.20">
    <property type="entry name" value="Glycosyl hydrolase domain, family 43"/>
    <property type="match status" value="1"/>
</dbReference>
<proteinExistence type="inferred from homology"/>
<dbReference type="SUPFAM" id="SSF49785">
    <property type="entry name" value="Galactose-binding domain-like"/>
    <property type="match status" value="1"/>
</dbReference>
<dbReference type="Gene3D" id="2.60.120.260">
    <property type="entry name" value="Galactose-binding domain-like"/>
    <property type="match status" value="1"/>
</dbReference>
<keyword evidence="2 4" id="KW-0378">Hydrolase</keyword>
<evidence type="ECO:0000313" key="8">
    <source>
        <dbReference type="EMBL" id="KAH7313841.1"/>
    </source>
</evidence>
<dbReference type="Proteomes" id="UP000813444">
    <property type="component" value="Unassembled WGS sequence"/>
</dbReference>
<dbReference type="OrthoDB" id="9970295at2759"/>
<sequence length="446" mass="48553">MKFLTVSALFCFATVQATLQVVPGATWTASNGRHVQAHGAGITQVDGVYYMIGEDKTEGTAFHNINCYRSTNLVEWTYVGALLSRQSSGDLGPNRVVERPKVIYNSNTRQYVMYLHIDSSNYGEAKVGVATSSSVCGSYSYRGSFRPLGFESRDIGLFKDDDGSAYLLTEDRPNGLRIVALSADYLSVTRNVYLWNRNIESPAIWKTGGVYFMLGSQLTGWNSNDNLYSYATSLSGPWSEWQRFADQGSNTYNSQTSFILPLGNTAIYMGDRWDPNNLMRSTYIWLPLERSGNTIRLTNRVNWVPQVSSGTWVVGPTETNREGEAGTLSNGARSVSCSNCSGGSAAGWIGGPDRGALTLTGISSQATTRTTLRIRYLNGDSTQRFAQVTVNGETQTVAFLPTDNGNSPGGASVHVNLRAGSDNTITITTTDGSYGPDIDRVFVPVT</sequence>
<evidence type="ECO:0000256" key="5">
    <source>
        <dbReference type="SAM" id="MobiDB-lite"/>
    </source>
</evidence>
<gene>
    <name evidence="8" type="ORF">B0I35DRAFT_480491</name>
</gene>
<evidence type="ECO:0000256" key="2">
    <source>
        <dbReference type="ARBA" id="ARBA00022801"/>
    </source>
</evidence>
<keyword evidence="9" id="KW-1185">Reference proteome</keyword>
<dbReference type="Pfam" id="PF22704">
    <property type="entry name" value="CBM13-like"/>
    <property type="match status" value="1"/>
</dbReference>
<feature type="chain" id="PRO_5035477832" evidence="6">
    <location>
        <begin position="18"/>
        <end position="446"/>
    </location>
</feature>
<evidence type="ECO:0000256" key="6">
    <source>
        <dbReference type="SAM" id="SignalP"/>
    </source>
</evidence>
<dbReference type="PANTHER" id="PTHR22925:SF3">
    <property type="entry name" value="GLYCOSYL HYDROLASE FAMILY PROTEIN 43"/>
    <property type="match status" value="1"/>
</dbReference>
<keyword evidence="6" id="KW-0732">Signal</keyword>
<dbReference type="InterPro" id="IPR006710">
    <property type="entry name" value="Glyco_hydro_43"/>
</dbReference>
<evidence type="ECO:0000256" key="3">
    <source>
        <dbReference type="ARBA" id="ARBA00023295"/>
    </source>
</evidence>
<dbReference type="GO" id="GO:0005975">
    <property type="term" value="P:carbohydrate metabolic process"/>
    <property type="evidence" value="ECO:0007669"/>
    <property type="project" value="InterPro"/>
</dbReference>
<evidence type="ECO:0000259" key="7">
    <source>
        <dbReference type="Pfam" id="PF22704"/>
    </source>
</evidence>
<accession>A0A8K0SMI3</accession>
<protein>
    <submittedName>
        <fullName evidence="8">Galactan 1,3-beta-galactosidase</fullName>
    </submittedName>
</protein>
<dbReference type="CDD" id="cd04081">
    <property type="entry name" value="CBM35_galactosidase-like"/>
    <property type="match status" value="1"/>
</dbReference>
<dbReference type="PANTHER" id="PTHR22925">
    <property type="entry name" value="GLYCOSYL HYDROLASE 43 FAMILY MEMBER"/>
    <property type="match status" value="1"/>
</dbReference>
<comment type="caution">
    <text evidence="8">The sequence shown here is derived from an EMBL/GenBank/DDBJ whole genome shotgun (WGS) entry which is preliminary data.</text>
</comment>
<dbReference type="InterPro" id="IPR023296">
    <property type="entry name" value="Glyco_hydro_beta-prop_sf"/>
</dbReference>
<dbReference type="InterPro" id="IPR055240">
    <property type="entry name" value="CBM13-like"/>
</dbReference>
<evidence type="ECO:0000256" key="4">
    <source>
        <dbReference type="RuleBase" id="RU361187"/>
    </source>
</evidence>
<comment type="similarity">
    <text evidence="1 4">Belongs to the glycosyl hydrolase 43 family.</text>
</comment>
<feature type="signal peptide" evidence="6">
    <location>
        <begin position="1"/>
        <end position="17"/>
    </location>
</feature>
<dbReference type="Pfam" id="PF04616">
    <property type="entry name" value="Glyco_hydro_43"/>
    <property type="match status" value="1"/>
</dbReference>
<evidence type="ECO:0000256" key="1">
    <source>
        <dbReference type="ARBA" id="ARBA00009865"/>
    </source>
</evidence>
<dbReference type="GO" id="GO:0004553">
    <property type="term" value="F:hydrolase activity, hydrolyzing O-glycosyl compounds"/>
    <property type="evidence" value="ECO:0007669"/>
    <property type="project" value="InterPro"/>
</dbReference>
<evidence type="ECO:0000313" key="9">
    <source>
        <dbReference type="Proteomes" id="UP000813444"/>
    </source>
</evidence>
<dbReference type="EMBL" id="JAGPNK010000009">
    <property type="protein sequence ID" value="KAH7313841.1"/>
    <property type="molecule type" value="Genomic_DNA"/>
</dbReference>
<name>A0A8K0SMI3_9HYPO</name>
<dbReference type="CDD" id="cd18821">
    <property type="entry name" value="GH43_Pc3Gal43A-like"/>
    <property type="match status" value="1"/>
</dbReference>
<dbReference type="SUPFAM" id="SSF75005">
    <property type="entry name" value="Arabinanase/levansucrase/invertase"/>
    <property type="match status" value="1"/>
</dbReference>
<reference evidence="8" key="1">
    <citation type="journal article" date="2021" name="Nat. Commun.">
        <title>Genetic determinants of endophytism in the Arabidopsis root mycobiome.</title>
        <authorList>
            <person name="Mesny F."/>
            <person name="Miyauchi S."/>
            <person name="Thiergart T."/>
            <person name="Pickel B."/>
            <person name="Atanasova L."/>
            <person name="Karlsson M."/>
            <person name="Huettel B."/>
            <person name="Barry K.W."/>
            <person name="Haridas S."/>
            <person name="Chen C."/>
            <person name="Bauer D."/>
            <person name="Andreopoulos W."/>
            <person name="Pangilinan J."/>
            <person name="LaButti K."/>
            <person name="Riley R."/>
            <person name="Lipzen A."/>
            <person name="Clum A."/>
            <person name="Drula E."/>
            <person name="Henrissat B."/>
            <person name="Kohler A."/>
            <person name="Grigoriev I.V."/>
            <person name="Martin F.M."/>
            <person name="Hacquard S."/>
        </authorList>
    </citation>
    <scope>NUCLEOTIDE SEQUENCE</scope>
    <source>
        <strain evidence="8">MPI-CAGE-CH-0235</strain>
    </source>
</reference>
<dbReference type="InterPro" id="IPR008979">
    <property type="entry name" value="Galactose-bd-like_sf"/>
</dbReference>
<feature type="region of interest" description="Disordered" evidence="5">
    <location>
        <begin position="314"/>
        <end position="333"/>
    </location>
</feature>
<organism evidence="8 9">
    <name type="scientific">Stachybotrys elegans</name>
    <dbReference type="NCBI Taxonomy" id="80388"/>
    <lineage>
        <taxon>Eukaryota</taxon>
        <taxon>Fungi</taxon>
        <taxon>Dikarya</taxon>
        <taxon>Ascomycota</taxon>
        <taxon>Pezizomycotina</taxon>
        <taxon>Sordariomycetes</taxon>
        <taxon>Hypocreomycetidae</taxon>
        <taxon>Hypocreales</taxon>
        <taxon>Stachybotryaceae</taxon>
        <taxon>Stachybotrys</taxon>
    </lineage>
</organism>